<dbReference type="Gene3D" id="3.40.50.300">
    <property type="entry name" value="P-loop containing nucleotide triphosphate hydrolases"/>
    <property type="match status" value="1"/>
</dbReference>
<organism evidence="2">
    <name type="scientific">freshwater metagenome</name>
    <dbReference type="NCBI Taxonomy" id="449393"/>
    <lineage>
        <taxon>unclassified sequences</taxon>
        <taxon>metagenomes</taxon>
        <taxon>ecological metagenomes</taxon>
    </lineage>
</organism>
<dbReference type="InterPro" id="IPR027417">
    <property type="entry name" value="P-loop_NTPase"/>
</dbReference>
<gene>
    <name evidence="2" type="ORF">UFOPK3554_00212</name>
</gene>
<dbReference type="GO" id="GO:0016887">
    <property type="term" value="F:ATP hydrolysis activity"/>
    <property type="evidence" value="ECO:0007669"/>
    <property type="project" value="TreeGrafter"/>
</dbReference>
<proteinExistence type="predicted"/>
<protein>
    <submittedName>
        <fullName evidence="2">Unannotated protein</fullName>
    </submittedName>
</protein>
<dbReference type="GO" id="GO:0009898">
    <property type="term" value="C:cytoplasmic side of plasma membrane"/>
    <property type="evidence" value="ECO:0007669"/>
    <property type="project" value="TreeGrafter"/>
</dbReference>
<dbReference type="AlphaFoldDB" id="A0A6J7XQB3"/>
<evidence type="ECO:0000259" key="1">
    <source>
        <dbReference type="Pfam" id="PF13614"/>
    </source>
</evidence>
<reference evidence="2" key="1">
    <citation type="submission" date="2020-05" db="EMBL/GenBank/DDBJ databases">
        <authorList>
            <person name="Chiriac C."/>
            <person name="Salcher M."/>
            <person name="Ghai R."/>
            <person name="Kavagutti S V."/>
        </authorList>
    </citation>
    <scope>NUCLEOTIDE SEQUENCE</scope>
</reference>
<dbReference type="InterPro" id="IPR025669">
    <property type="entry name" value="AAA_dom"/>
</dbReference>
<dbReference type="SUPFAM" id="SSF52540">
    <property type="entry name" value="P-loop containing nucleoside triphosphate hydrolases"/>
    <property type="match status" value="1"/>
</dbReference>
<name>A0A6J7XQB3_9ZZZZ</name>
<dbReference type="GO" id="GO:0005829">
    <property type="term" value="C:cytosol"/>
    <property type="evidence" value="ECO:0007669"/>
    <property type="project" value="TreeGrafter"/>
</dbReference>
<dbReference type="GO" id="GO:0051782">
    <property type="term" value="P:negative regulation of cell division"/>
    <property type="evidence" value="ECO:0007669"/>
    <property type="project" value="TreeGrafter"/>
</dbReference>
<dbReference type="GO" id="GO:0005524">
    <property type="term" value="F:ATP binding"/>
    <property type="evidence" value="ECO:0007669"/>
    <property type="project" value="TreeGrafter"/>
</dbReference>
<feature type="domain" description="AAA" evidence="1">
    <location>
        <begin position="135"/>
        <end position="297"/>
    </location>
</feature>
<dbReference type="Pfam" id="PF13614">
    <property type="entry name" value="AAA_31"/>
    <property type="match status" value="1"/>
</dbReference>
<dbReference type="PANTHER" id="PTHR43384">
    <property type="entry name" value="SEPTUM SITE-DETERMINING PROTEIN MIND HOMOLOG, CHLOROPLASTIC-RELATED"/>
    <property type="match status" value="1"/>
</dbReference>
<dbReference type="EMBL" id="CAFBSG010000002">
    <property type="protein sequence ID" value="CAB5239313.1"/>
    <property type="molecule type" value="Genomic_DNA"/>
</dbReference>
<evidence type="ECO:0000313" key="2">
    <source>
        <dbReference type="EMBL" id="CAB5239313.1"/>
    </source>
</evidence>
<accession>A0A6J7XQB3</accession>
<sequence>MTIFLGNASEYQERIQFTLGETVTVAPTVRDLYDMLEISPETNLIIIGSESALTQAVEIAEKYRVVRPALGVVLIRKRLDVSILNDAIRAGIREVVGEDDAAALLGACARSRAISQRMDVALPESQVKGSKGHGKIVLVFSAKGGCGKTTLSVNLADALSMAEGSKVCLVDFDLQFGDVAVALQIEPTKNISQALGMQKNLDKLGVMSLLISYKDKFDVLLAPNNPTDVEHISADLAEIILNRLVETYDYVVVDSPPAFTEVILKSFDMADYCLLLTTLDMPALKNLKVSMSTLKAIGIPESKSQVVINRSDARSGLTISDVEDSIGTKVAALIPTSADVPLTINRGETITTSMPRHKVSKAIFDIADLVRENSGGVQKGETRRFLRRSFR</sequence>
<dbReference type="InterPro" id="IPR050625">
    <property type="entry name" value="ParA/MinD_ATPase"/>
</dbReference>
<dbReference type="PANTHER" id="PTHR43384:SF13">
    <property type="entry name" value="SLR0110 PROTEIN"/>
    <property type="match status" value="1"/>
</dbReference>